<proteinExistence type="predicted"/>
<evidence type="ECO:0000313" key="1">
    <source>
        <dbReference type="EMBL" id="AUO15247.1"/>
    </source>
</evidence>
<dbReference type="Proteomes" id="UP000267352">
    <property type="component" value="Segment"/>
</dbReference>
<reference evidence="1" key="1">
    <citation type="submission" date="2017-12" db="EMBL/GenBank/DDBJ databases">
        <authorList>
            <person name="Katneni V.K."/>
            <person name="Shekhar M.S."/>
            <person name="Otta S.K."/>
            <person name="Karthic K."/>
            <person name="Jangam A.K."/>
            <person name="Gopikrishna G."/>
            <person name="Vijayan K.K."/>
        </authorList>
    </citation>
    <scope>NUCLEOTIDE SEQUENCE [LARGE SCALE GENOMIC DNA]</scope>
    <source>
        <strain evidence="1">IN_AP4RU</strain>
    </source>
</reference>
<accession>A0A2I6SCG4</accession>
<sequence length="64" mass="7259">MRNEVDHFWSQDNRKLKLLGHFCGNLYVEAFIAGSIDAETCVAFEVASNWTRIPSIEKTSPDCP</sequence>
<name>A0A2I6SCG4_9VIRU</name>
<reference evidence="1" key="2">
    <citation type="journal article" date="2018" name="Genome Announc.">
        <title>First Report of a Complete Genome Sequence of White spot syndrome virus from India.</title>
        <authorList>
            <person name="Vinaya Kumar K."/>
            <person name="Shekhar M.S."/>
            <person name="Otta S.K."/>
            <person name="Karthic K."/>
            <person name="Ashok Kumar J."/>
            <person name="Gopikrishna G."/>
            <person name="Vijayan K.K."/>
        </authorList>
    </citation>
    <scope>NUCLEOTIDE SEQUENCE</scope>
    <source>
        <strain evidence="1">IN_AP4RU</strain>
    </source>
</reference>
<protein>
    <submittedName>
        <fullName evidence="1">WSSV498</fullName>
    </submittedName>
</protein>
<dbReference type="EMBL" id="MG702567">
    <property type="protein sequence ID" value="AUO15247.1"/>
    <property type="molecule type" value="Genomic_DNA"/>
</dbReference>
<organism evidence="1">
    <name type="scientific">White spot syndrome virus</name>
    <dbReference type="NCBI Taxonomy" id="342409"/>
    <lineage>
        <taxon>Viruses</taxon>
        <taxon>Viruses incertae sedis</taxon>
        <taxon>Naldaviricetes</taxon>
        <taxon>Nimaviridae</taxon>
        <taxon>Whispovirus</taxon>
    </lineage>
</organism>